<protein>
    <recommendedName>
        <fullName evidence="6">RING-type domain-containing protein</fullName>
    </recommendedName>
</protein>
<keyword evidence="2 4" id="KW-0863">Zinc-finger</keyword>
<dbReference type="InterPro" id="IPR013083">
    <property type="entry name" value="Znf_RING/FYVE/PHD"/>
</dbReference>
<dbReference type="InterPro" id="IPR001841">
    <property type="entry name" value="Znf_RING"/>
</dbReference>
<dbReference type="InterPro" id="IPR017907">
    <property type="entry name" value="Znf_RING_CS"/>
</dbReference>
<evidence type="ECO:0000313" key="7">
    <source>
        <dbReference type="EMBL" id="KAK0641817.1"/>
    </source>
</evidence>
<dbReference type="SMART" id="SM00184">
    <property type="entry name" value="RING"/>
    <property type="match status" value="1"/>
</dbReference>
<gene>
    <name evidence="7" type="ORF">B0T16DRAFT_516307</name>
</gene>
<accession>A0AA39XYU1</accession>
<dbReference type="AlphaFoldDB" id="A0AA39XYU1"/>
<dbReference type="PROSITE" id="PS00518">
    <property type="entry name" value="ZF_RING_1"/>
    <property type="match status" value="1"/>
</dbReference>
<evidence type="ECO:0000256" key="3">
    <source>
        <dbReference type="ARBA" id="ARBA00022833"/>
    </source>
</evidence>
<keyword evidence="3" id="KW-0862">Zinc</keyword>
<organism evidence="7 8">
    <name type="scientific">Cercophora newfieldiana</name>
    <dbReference type="NCBI Taxonomy" id="92897"/>
    <lineage>
        <taxon>Eukaryota</taxon>
        <taxon>Fungi</taxon>
        <taxon>Dikarya</taxon>
        <taxon>Ascomycota</taxon>
        <taxon>Pezizomycotina</taxon>
        <taxon>Sordariomycetes</taxon>
        <taxon>Sordariomycetidae</taxon>
        <taxon>Sordariales</taxon>
        <taxon>Lasiosphaeriaceae</taxon>
        <taxon>Cercophora</taxon>
    </lineage>
</organism>
<keyword evidence="1" id="KW-0479">Metal-binding</keyword>
<proteinExistence type="predicted"/>
<dbReference type="InterPro" id="IPR018957">
    <property type="entry name" value="Znf_C3HC4_RING-type"/>
</dbReference>
<dbReference type="Pfam" id="PF00097">
    <property type="entry name" value="zf-C3HC4"/>
    <property type="match status" value="1"/>
</dbReference>
<keyword evidence="8" id="KW-1185">Reference proteome</keyword>
<dbReference type="SUPFAM" id="SSF57850">
    <property type="entry name" value="RING/U-box"/>
    <property type="match status" value="1"/>
</dbReference>
<dbReference type="PROSITE" id="PS50089">
    <property type="entry name" value="ZF_RING_2"/>
    <property type="match status" value="1"/>
</dbReference>
<dbReference type="GO" id="GO:0008270">
    <property type="term" value="F:zinc ion binding"/>
    <property type="evidence" value="ECO:0007669"/>
    <property type="project" value="UniProtKB-KW"/>
</dbReference>
<feature type="domain" description="RING-type" evidence="6">
    <location>
        <begin position="69"/>
        <end position="139"/>
    </location>
</feature>
<evidence type="ECO:0000313" key="8">
    <source>
        <dbReference type="Proteomes" id="UP001174936"/>
    </source>
</evidence>
<feature type="compositionally biased region" description="Basic and acidic residues" evidence="5">
    <location>
        <begin position="165"/>
        <end position="181"/>
    </location>
</feature>
<sequence>MYSTSAMLRSLRKTTANINLWQTHVEPEMENPIEPETNPIEELTMWHLVKDHIENPPANGAPTTIRVLCNICQVTHLDIRGIPESSPDSTSDCDTIPSSPGTVLPCGHMFCTPCITALFERFTTINDAKRMHAQCPTCRFSLRYANCSCLIQGIDIPTNIPGVESRTDKTPRSEFFKHVPDTKPTGRMGSEPFEMCAGCWALFSSENTEVAIVMTMLKASQGLGSMRWALNNIHLMEFEEFWGEFSRHVHGRFGKRGSGPADADSPSWDCGTGSGTGTSTCQHLDWDCEIQVPIHTESMRHPVMAVRKHSGMVQIREIGGASHLTTYVQLLEERLASEIRGASHPEVYAQWLEERLVREIGGAPHPTAYAQWLEEQLAREL</sequence>
<name>A0AA39XYU1_9PEZI</name>
<dbReference type="Proteomes" id="UP001174936">
    <property type="component" value="Unassembled WGS sequence"/>
</dbReference>
<feature type="region of interest" description="Disordered" evidence="5">
    <location>
        <begin position="164"/>
        <end position="183"/>
    </location>
</feature>
<evidence type="ECO:0000259" key="6">
    <source>
        <dbReference type="PROSITE" id="PS50089"/>
    </source>
</evidence>
<evidence type="ECO:0000256" key="5">
    <source>
        <dbReference type="SAM" id="MobiDB-lite"/>
    </source>
</evidence>
<comment type="caution">
    <text evidence="7">The sequence shown here is derived from an EMBL/GenBank/DDBJ whole genome shotgun (WGS) entry which is preliminary data.</text>
</comment>
<dbReference type="Gene3D" id="3.30.40.10">
    <property type="entry name" value="Zinc/RING finger domain, C3HC4 (zinc finger)"/>
    <property type="match status" value="1"/>
</dbReference>
<dbReference type="EMBL" id="JAULSV010000006">
    <property type="protein sequence ID" value="KAK0641817.1"/>
    <property type="molecule type" value="Genomic_DNA"/>
</dbReference>
<reference evidence="7" key="1">
    <citation type="submission" date="2023-06" db="EMBL/GenBank/DDBJ databases">
        <title>Genome-scale phylogeny and comparative genomics of the fungal order Sordariales.</title>
        <authorList>
            <consortium name="Lawrence Berkeley National Laboratory"/>
            <person name="Hensen N."/>
            <person name="Bonometti L."/>
            <person name="Westerberg I."/>
            <person name="Brannstrom I.O."/>
            <person name="Guillou S."/>
            <person name="Cros-Aarteil S."/>
            <person name="Calhoun S."/>
            <person name="Haridas S."/>
            <person name="Kuo A."/>
            <person name="Mondo S."/>
            <person name="Pangilinan J."/>
            <person name="Riley R."/>
            <person name="Labutti K."/>
            <person name="Andreopoulos B."/>
            <person name="Lipzen A."/>
            <person name="Chen C."/>
            <person name="Yanf M."/>
            <person name="Daum C."/>
            <person name="Ng V."/>
            <person name="Clum A."/>
            <person name="Steindorff A."/>
            <person name="Ohm R."/>
            <person name="Martin F."/>
            <person name="Silar P."/>
            <person name="Natvig D."/>
            <person name="Lalanne C."/>
            <person name="Gautier V."/>
            <person name="Ament-Velasquez S.L."/>
            <person name="Kruys A."/>
            <person name="Hutchinson M.I."/>
            <person name="Powell A.J."/>
            <person name="Barry K."/>
            <person name="Miller A.N."/>
            <person name="Grigoriev I.V."/>
            <person name="Debuchy R."/>
            <person name="Gladieux P."/>
            <person name="Thoren M.H."/>
            <person name="Johannesson H."/>
        </authorList>
    </citation>
    <scope>NUCLEOTIDE SEQUENCE</scope>
    <source>
        <strain evidence="7">SMH2532-1</strain>
    </source>
</reference>
<evidence type="ECO:0000256" key="2">
    <source>
        <dbReference type="ARBA" id="ARBA00022771"/>
    </source>
</evidence>
<evidence type="ECO:0000256" key="4">
    <source>
        <dbReference type="PROSITE-ProRule" id="PRU00175"/>
    </source>
</evidence>
<evidence type="ECO:0000256" key="1">
    <source>
        <dbReference type="ARBA" id="ARBA00022723"/>
    </source>
</evidence>